<name>A0ABW4TTB1_9ACTN</name>
<sequence>MPATRSRPPFDADSRTALIGWYDLQRGIVRMKCEGLSDQDAHRSLVPTSPLMTVAGVLAHLTWAEQLWFEHAFLGRDPAGPGWDGVEDSEWQVADRTLPDLLAAYDAQCARTDEVLSSHELSDVGVGGQFPAASATLEWMLLHMLEEVARHAGHLDLLRELLDGETGYF</sequence>
<evidence type="ECO:0000313" key="1">
    <source>
        <dbReference type="EMBL" id="MFD1948856.1"/>
    </source>
</evidence>
<dbReference type="InterPro" id="IPR034660">
    <property type="entry name" value="DinB/YfiT-like"/>
</dbReference>
<proteinExistence type="predicted"/>
<accession>A0ABW4TTB1</accession>
<gene>
    <name evidence="1" type="ORF">ACFSDE_18785</name>
</gene>
<dbReference type="Proteomes" id="UP001597351">
    <property type="component" value="Unassembled WGS sequence"/>
</dbReference>
<dbReference type="InterPro" id="IPR007061">
    <property type="entry name" value="MST-like"/>
</dbReference>
<dbReference type="RefSeq" id="WP_343921573.1">
    <property type="nucleotide sequence ID" value="NZ_BAAAJT010000003.1"/>
</dbReference>
<dbReference type="EMBL" id="JBHUGD010000004">
    <property type="protein sequence ID" value="MFD1948856.1"/>
    <property type="molecule type" value="Genomic_DNA"/>
</dbReference>
<organism evidence="1 2">
    <name type="scientific">Nocardioides aestuarii</name>
    <dbReference type="NCBI Taxonomy" id="252231"/>
    <lineage>
        <taxon>Bacteria</taxon>
        <taxon>Bacillati</taxon>
        <taxon>Actinomycetota</taxon>
        <taxon>Actinomycetes</taxon>
        <taxon>Propionibacteriales</taxon>
        <taxon>Nocardioidaceae</taxon>
        <taxon>Nocardioides</taxon>
    </lineage>
</organism>
<reference evidence="2" key="1">
    <citation type="journal article" date="2019" name="Int. J. Syst. Evol. Microbiol.">
        <title>The Global Catalogue of Microorganisms (GCM) 10K type strain sequencing project: providing services to taxonomists for standard genome sequencing and annotation.</title>
        <authorList>
            <consortium name="The Broad Institute Genomics Platform"/>
            <consortium name="The Broad Institute Genome Sequencing Center for Infectious Disease"/>
            <person name="Wu L."/>
            <person name="Ma J."/>
        </authorList>
    </citation>
    <scope>NUCLEOTIDE SEQUENCE [LARGE SCALE GENOMIC DNA]</scope>
    <source>
        <strain evidence="2">CGMCC 1.12477</strain>
    </source>
</reference>
<keyword evidence="2" id="KW-1185">Reference proteome</keyword>
<comment type="caution">
    <text evidence="1">The sequence shown here is derived from an EMBL/GenBank/DDBJ whole genome shotgun (WGS) entry which is preliminary data.</text>
</comment>
<protein>
    <submittedName>
        <fullName evidence="1">DinB family protein</fullName>
    </submittedName>
</protein>
<dbReference type="Gene3D" id="1.20.120.450">
    <property type="entry name" value="dinb family like domain"/>
    <property type="match status" value="1"/>
</dbReference>
<dbReference type="SUPFAM" id="SSF109854">
    <property type="entry name" value="DinB/YfiT-like putative metalloenzymes"/>
    <property type="match status" value="1"/>
</dbReference>
<evidence type="ECO:0000313" key="2">
    <source>
        <dbReference type="Proteomes" id="UP001597351"/>
    </source>
</evidence>
<dbReference type="Pfam" id="PF04978">
    <property type="entry name" value="MST"/>
    <property type="match status" value="1"/>
</dbReference>